<accession>A0A1F7X1T4</accession>
<evidence type="ECO:0000256" key="2">
    <source>
        <dbReference type="ARBA" id="ARBA00022598"/>
    </source>
</evidence>
<dbReference type="Pfam" id="PF07478">
    <property type="entry name" value="Dala_Dala_lig_C"/>
    <property type="match status" value="1"/>
</dbReference>
<dbReference type="InterPro" id="IPR016185">
    <property type="entry name" value="PreATP-grasp_dom_sf"/>
</dbReference>
<sequence>MNDIIKPLGKNGYQLPKKVGLIYSFVKRSYFPTYSQYITENDSRKEAYLTAKYLNKMGIKTILYPGNGDLSKKLLRDNPDVVINITGSVHGQEFLAASIPGVLEILEIPYTGAGILGESLSYNKFLVNKLLEQNGIPVPNYQLFNSYNDPISPNLRFPLMAKLNEIHGAVELTFDSISETEKHLRDRLKFLIKTYDQPVLVQEFIVGREITAVLLEGLNKKVYLAEVIMKRQIGKYTFKSFELQWYRKYADIINYQIYKDPILNEYVKKAFSITDMADYGRFDIRLDNSGRYYFLDANSNPHLAPFETGSPVTCILKLYGLSFTDIMKRLLINTVRDAKGKEKLPITP</sequence>
<dbReference type="Gene3D" id="3.40.50.20">
    <property type="match status" value="1"/>
</dbReference>
<reference evidence="6 7" key="1">
    <citation type="journal article" date="2016" name="Nat. Commun.">
        <title>Thousands of microbial genomes shed light on interconnected biogeochemical processes in an aquifer system.</title>
        <authorList>
            <person name="Anantharaman K."/>
            <person name="Brown C.T."/>
            <person name="Hug L.A."/>
            <person name="Sharon I."/>
            <person name="Castelle C.J."/>
            <person name="Probst A.J."/>
            <person name="Thomas B.C."/>
            <person name="Singh A."/>
            <person name="Wilkins M.J."/>
            <person name="Karaoz U."/>
            <person name="Brodie E.L."/>
            <person name="Williams K.H."/>
            <person name="Hubbard S.S."/>
            <person name="Banfield J.F."/>
        </authorList>
    </citation>
    <scope>NUCLEOTIDE SEQUENCE [LARGE SCALE GENOMIC DNA]</scope>
</reference>
<name>A0A1F7X1T4_9BACT</name>
<organism evidence="6 7">
    <name type="scientific">Candidatus Woesebacteria bacterium RBG_13_34_9</name>
    <dbReference type="NCBI Taxonomy" id="1802477"/>
    <lineage>
        <taxon>Bacteria</taxon>
        <taxon>Candidatus Woeseibacteriota</taxon>
    </lineage>
</organism>
<evidence type="ECO:0000259" key="5">
    <source>
        <dbReference type="PROSITE" id="PS50975"/>
    </source>
</evidence>
<evidence type="ECO:0000256" key="4">
    <source>
        <dbReference type="PROSITE-ProRule" id="PRU00409"/>
    </source>
</evidence>
<dbReference type="GO" id="GO:0071555">
    <property type="term" value="P:cell wall organization"/>
    <property type="evidence" value="ECO:0007669"/>
    <property type="project" value="UniProtKB-KW"/>
</dbReference>
<dbReference type="Gene3D" id="3.30.470.20">
    <property type="entry name" value="ATP-grasp fold, B domain"/>
    <property type="match status" value="2"/>
</dbReference>
<dbReference type="PANTHER" id="PTHR23132:SF23">
    <property type="entry name" value="D-ALANINE--D-ALANINE LIGASE B"/>
    <property type="match status" value="1"/>
</dbReference>
<evidence type="ECO:0000256" key="3">
    <source>
        <dbReference type="ARBA" id="ARBA00023316"/>
    </source>
</evidence>
<keyword evidence="3" id="KW-0961">Cell wall biogenesis/degradation</keyword>
<dbReference type="EMBL" id="MGFP01000054">
    <property type="protein sequence ID" value="OGM08338.1"/>
    <property type="molecule type" value="Genomic_DNA"/>
</dbReference>
<keyword evidence="4" id="KW-0547">Nucleotide-binding</keyword>
<dbReference type="GO" id="GO:0005524">
    <property type="term" value="F:ATP binding"/>
    <property type="evidence" value="ECO:0007669"/>
    <property type="project" value="UniProtKB-UniRule"/>
</dbReference>
<dbReference type="PROSITE" id="PS50975">
    <property type="entry name" value="ATP_GRASP"/>
    <property type="match status" value="1"/>
</dbReference>
<feature type="domain" description="ATP-grasp" evidence="5">
    <location>
        <begin position="128"/>
        <end position="332"/>
    </location>
</feature>
<proteinExistence type="inferred from homology"/>
<evidence type="ECO:0000313" key="6">
    <source>
        <dbReference type="EMBL" id="OGM08338.1"/>
    </source>
</evidence>
<dbReference type="InterPro" id="IPR011095">
    <property type="entry name" value="Dala_Dala_lig_C"/>
</dbReference>
<gene>
    <name evidence="6" type="ORF">A2159_03315</name>
</gene>
<dbReference type="GO" id="GO:0046872">
    <property type="term" value="F:metal ion binding"/>
    <property type="evidence" value="ECO:0007669"/>
    <property type="project" value="InterPro"/>
</dbReference>
<dbReference type="AlphaFoldDB" id="A0A1F7X1T4"/>
<keyword evidence="2" id="KW-0436">Ligase</keyword>
<dbReference type="SUPFAM" id="SSF52440">
    <property type="entry name" value="PreATP-grasp domain"/>
    <property type="match status" value="1"/>
</dbReference>
<evidence type="ECO:0000256" key="1">
    <source>
        <dbReference type="ARBA" id="ARBA00010871"/>
    </source>
</evidence>
<keyword evidence="4" id="KW-0067">ATP-binding</keyword>
<protein>
    <recommendedName>
        <fullName evidence="5">ATP-grasp domain-containing protein</fullName>
    </recommendedName>
</protein>
<dbReference type="SUPFAM" id="SSF56059">
    <property type="entry name" value="Glutathione synthetase ATP-binding domain-like"/>
    <property type="match status" value="1"/>
</dbReference>
<dbReference type="GO" id="GO:0008716">
    <property type="term" value="F:D-alanine-D-alanine ligase activity"/>
    <property type="evidence" value="ECO:0007669"/>
    <property type="project" value="InterPro"/>
</dbReference>
<dbReference type="PANTHER" id="PTHR23132">
    <property type="entry name" value="D-ALANINE--D-ALANINE LIGASE"/>
    <property type="match status" value="1"/>
</dbReference>
<dbReference type="InterPro" id="IPR011761">
    <property type="entry name" value="ATP-grasp"/>
</dbReference>
<comment type="similarity">
    <text evidence="1">Belongs to the D-alanine--D-alanine ligase family.</text>
</comment>
<dbReference type="Proteomes" id="UP000179219">
    <property type="component" value="Unassembled WGS sequence"/>
</dbReference>
<comment type="caution">
    <text evidence="6">The sequence shown here is derived from an EMBL/GenBank/DDBJ whole genome shotgun (WGS) entry which is preliminary data.</text>
</comment>
<evidence type="ECO:0000313" key="7">
    <source>
        <dbReference type="Proteomes" id="UP000179219"/>
    </source>
</evidence>